<dbReference type="EMBL" id="ML995849">
    <property type="protein sequence ID" value="KAF2767947.1"/>
    <property type="molecule type" value="Genomic_DNA"/>
</dbReference>
<name>A0A6G1L505_9PEZI</name>
<dbReference type="InterPro" id="IPR053228">
    <property type="entry name" value="Stereospecific_Lipase"/>
</dbReference>
<evidence type="ECO:0000256" key="1">
    <source>
        <dbReference type="SAM" id="MobiDB-lite"/>
    </source>
</evidence>
<feature type="chain" id="PRO_5026188526" evidence="2">
    <location>
        <begin position="20"/>
        <end position="475"/>
    </location>
</feature>
<protein>
    <submittedName>
        <fullName evidence="3">Alpha/beta-hydrolase</fullName>
    </submittedName>
</protein>
<evidence type="ECO:0000256" key="2">
    <source>
        <dbReference type="SAM" id="SignalP"/>
    </source>
</evidence>
<dbReference type="AlphaFoldDB" id="A0A6G1L505"/>
<evidence type="ECO:0000313" key="3">
    <source>
        <dbReference type="EMBL" id="KAF2767947.1"/>
    </source>
</evidence>
<proteinExistence type="predicted"/>
<accession>A0A6G1L505</accession>
<dbReference type="PANTHER" id="PTHR37574:SF1">
    <property type="entry name" value="LIPASE B"/>
    <property type="match status" value="1"/>
</dbReference>
<keyword evidence="4" id="KW-1185">Reference proteome</keyword>
<feature type="compositionally biased region" description="Polar residues" evidence="1">
    <location>
        <begin position="145"/>
        <end position="164"/>
    </location>
</feature>
<dbReference type="PANTHER" id="PTHR37574">
    <property type="entry name" value="LIPASE B"/>
    <property type="match status" value="1"/>
</dbReference>
<dbReference type="GO" id="GO:0016787">
    <property type="term" value="F:hydrolase activity"/>
    <property type="evidence" value="ECO:0007669"/>
    <property type="project" value="UniProtKB-KW"/>
</dbReference>
<dbReference type="Proteomes" id="UP000799436">
    <property type="component" value="Unassembled WGS sequence"/>
</dbReference>
<keyword evidence="3" id="KW-0378">Hydrolase</keyword>
<reference evidence="3" key="1">
    <citation type="journal article" date="2020" name="Stud. Mycol.">
        <title>101 Dothideomycetes genomes: a test case for predicting lifestyles and emergence of pathogens.</title>
        <authorList>
            <person name="Haridas S."/>
            <person name="Albert R."/>
            <person name="Binder M."/>
            <person name="Bloem J."/>
            <person name="Labutti K."/>
            <person name="Salamov A."/>
            <person name="Andreopoulos B."/>
            <person name="Baker S."/>
            <person name="Barry K."/>
            <person name="Bills G."/>
            <person name="Bluhm B."/>
            <person name="Cannon C."/>
            <person name="Castanera R."/>
            <person name="Culley D."/>
            <person name="Daum C."/>
            <person name="Ezra D."/>
            <person name="Gonzalez J."/>
            <person name="Henrissat B."/>
            <person name="Kuo A."/>
            <person name="Liang C."/>
            <person name="Lipzen A."/>
            <person name="Lutzoni F."/>
            <person name="Magnuson J."/>
            <person name="Mondo S."/>
            <person name="Nolan M."/>
            <person name="Ohm R."/>
            <person name="Pangilinan J."/>
            <person name="Park H.-J."/>
            <person name="Ramirez L."/>
            <person name="Alfaro M."/>
            <person name="Sun H."/>
            <person name="Tritt A."/>
            <person name="Yoshinaga Y."/>
            <person name="Zwiers L.-H."/>
            <person name="Turgeon B."/>
            <person name="Goodwin S."/>
            <person name="Spatafora J."/>
            <person name="Crous P."/>
            <person name="Grigoriev I."/>
        </authorList>
    </citation>
    <scope>NUCLEOTIDE SEQUENCE</scope>
    <source>
        <strain evidence="3">CBS 116005</strain>
    </source>
</reference>
<dbReference type="OrthoDB" id="4605274at2759"/>
<gene>
    <name evidence="3" type="ORF">EJ03DRAFT_137151</name>
</gene>
<dbReference type="InterPro" id="IPR029058">
    <property type="entry name" value="AB_hydrolase_fold"/>
</dbReference>
<feature type="signal peptide" evidence="2">
    <location>
        <begin position="1"/>
        <end position="19"/>
    </location>
</feature>
<evidence type="ECO:0000313" key="4">
    <source>
        <dbReference type="Proteomes" id="UP000799436"/>
    </source>
</evidence>
<keyword evidence="2" id="KW-0732">Signal</keyword>
<dbReference type="Gene3D" id="3.40.50.1820">
    <property type="entry name" value="alpha/beta hydrolase"/>
    <property type="match status" value="1"/>
</dbReference>
<feature type="region of interest" description="Disordered" evidence="1">
    <location>
        <begin position="140"/>
        <end position="164"/>
    </location>
</feature>
<dbReference type="SUPFAM" id="SSF53474">
    <property type="entry name" value="alpha/beta-Hydrolases"/>
    <property type="match status" value="1"/>
</dbReference>
<organism evidence="3 4">
    <name type="scientific">Teratosphaeria nubilosa</name>
    <dbReference type="NCBI Taxonomy" id="161662"/>
    <lineage>
        <taxon>Eukaryota</taxon>
        <taxon>Fungi</taxon>
        <taxon>Dikarya</taxon>
        <taxon>Ascomycota</taxon>
        <taxon>Pezizomycotina</taxon>
        <taxon>Dothideomycetes</taxon>
        <taxon>Dothideomycetidae</taxon>
        <taxon>Mycosphaerellales</taxon>
        <taxon>Teratosphaeriaceae</taxon>
        <taxon>Teratosphaeria</taxon>
    </lineage>
</organism>
<sequence>MQYSYLLTIAGALLRTSNAAPTRTTEQHAKVDARNPDLIGDLLGGVDTAVSSAIDDGLDELQSLSASTATGKCAKALSILSTVTPVTKPKDIDQAASSLSAVFQASPTPNNLYAALDGLIAAGLTQDNLQGATDFLNGLADGENSMDNSNTRNPSPSVYPKASSSDAPYSLSEWDLRKVVHIPPSFKYGSGAQPVILVPGTGNTGYTTFAGNYIKLLQGQASSVGDPVWLNIPGYQLNDAQVNAEYVAYAINYISGISGHCKVAVAGWSQGNIDTQWAFKYWPSTRSHVTDHVAFSPDYHGTEVANFIDIDEALPPSLLQQEYNSNFISTLRRNGGDSAYVPTTTIYSGFFDEIVEPQQGTGASAYLLSNNGVSASNNEVQTVCAGQLAGSFYTHEGTLYNPLGYALFVDALTHRGPGETSRLDLGSVCSTYLTSGLDLEDFLVTENTLLVAGISIGEYPVSVLQEPAIKLYATY</sequence>